<feature type="transmembrane region" description="Helical" evidence="4">
    <location>
        <begin position="6"/>
        <end position="26"/>
    </location>
</feature>
<dbReference type="InterPro" id="IPR016032">
    <property type="entry name" value="Sig_transdc_resp-reg_C-effctor"/>
</dbReference>
<proteinExistence type="predicted"/>
<keyword evidence="1" id="KW-0805">Transcription regulation</keyword>
<feature type="domain" description="HTH luxR-type" evidence="5">
    <location>
        <begin position="236"/>
        <end position="301"/>
    </location>
</feature>
<evidence type="ECO:0000256" key="1">
    <source>
        <dbReference type="ARBA" id="ARBA00023015"/>
    </source>
</evidence>
<keyword evidence="4" id="KW-0472">Membrane</keyword>
<evidence type="ECO:0000256" key="2">
    <source>
        <dbReference type="ARBA" id="ARBA00023125"/>
    </source>
</evidence>
<keyword evidence="4" id="KW-1133">Transmembrane helix</keyword>
<dbReference type="InterPro" id="IPR036388">
    <property type="entry name" value="WH-like_DNA-bd_sf"/>
</dbReference>
<organism evidence="6 7">
    <name type="scientific">Candidatus Vagococcus giribetii</name>
    <dbReference type="NCBI Taxonomy" id="2230876"/>
    <lineage>
        <taxon>Bacteria</taxon>
        <taxon>Bacillati</taxon>
        <taxon>Bacillota</taxon>
        <taxon>Bacilli</taxon>
        <taxon>Lactobacillales</taxon>
        <taxon>Enterococcaceae</taxon>
        <taxon>Vagococcus</taxon>
    </lineage>
</organism>
<dbReference type="PANTHER" id="PTHR44688:SF16">
    <property type="entry name" value="DNA-BINDING TRANSCRIPTIONAL ACTIVATOR DEVR_DOSR"/>
    <property type="match status" value="1"/>
</dbReference>
<evidence type="ECO:0000313" key="7">
    <source>
        <dbReference type="Proteomes" id="UP000664857"/>
    </source>
</evidence>
<dbReference type="CDD" id="cd06170">
    <property type="entry name" value="LuxR_C_like"/>
    <property type="match status" value="1"/>
</dbReference>
<comment type="caution">
    <text evidence="6">The sequence shown here is derived from an EMBL/GenBank/DDBJ whole genome shotgun (WGS) entry which is preliminary data.</text>
</comment>
<feature type="transmembrane region" description="Helical" evidence="4">
    <location>
        <begin position="159"/>
        <end position="183"/>
    </location>
</feature>
<keyword evidence="2" id="KW-0238">DNA-binding</keyword>
<feature type="transmembrane region" description="Helical" evidence="4">
    <location>
        <begin position="33"/>
        <end position="53"/>
    </location>
</feature>
<feature type="transmembrane region" description="Helical" evidence="4">
    <location>
        <begin position="101"/>
        <end position="120"/>
    </location>
</feature>
<evidence type="ECO:0000256" key="3">
    <source>
        <dbReference type="ARBA" id="ARBA00023163"/>
    </source>
</evidence>
<feature type="transmembrane region" description="Helical" evidence="4">
    <location>
        <begin position="126"/>
        <end position="147"/>
    </location>
</feature>
<dbReference type="EMBL" id="JAFLVX010000016">
    <property type="protein sequence ID" value="MBO0476686.1"/>
    <property type="molecule type" value="Genomic_DNA"/>
</dbReference>
<reference evidence="6 7" key="1">
    <citation type="submission" date="2021-03" db="EMBL/GenBank/DDBJ databases">
        <title>Enterococcal diversity collection.</title>
        <authorList>
            <person name="Gilmore M.S."/>
            <person name="Schwartzman J."/>
            <person name="Van Tyne D."/>
            <person name="Martin M."/>
            <person name="Earl A.M."/>
            <person name="Manson A.L."/>
            <person name="Straub T."/>
            <person name="Salamzade R."/>
            <person name="Saavedra J."/>
            <person name="Lebreton F."/>
            <person name="Prichula J."/>
            <person name="Schaufler K."/>
            <person name="Gaca A."/>
            <person name="Sgardioli B."/>
            <person name="Wagenaar J."/>
            <person name="Strong T."/>
        </authorList>
    </citation>
    <scope>NUCLEOTIDE SEQUENCE [LARGE SCALE GENOMIC DNA]</scope>
    <source>
        <strain evidence="6 7">DIV0080</strain>
    </source>
</reference>
<name>A0ABS3HSF4_9ENTE</name>
<keyword evidence="7" id="KW-1185">Reference proteome</keyword>
<dbReference type="PANTHER" id="PTHR44688">
    <property type="entry name" value="DNA-BINDING TRANSCRIPTIONAL ACTIVATOR DEVR_DOSR"/>
    <property type="match status" value="1"/>
</dbReference>
<protein>
    <submittedName>
        <fullName evidence="6">Helix-turn-helix transcriptional regulator</fullName>
    </submittedName>
</protein>
<evidence type="ECO:0000313" key="6">
    <source>
        <dbReference type="EMBL" id="MBO0476686.1"/>
    </source>
</evidence>
<keyword evidence="4" id="KW-0812">Transmembrane</keyword>
<sequence>MVAVFIYNILLIILYSFSMTFSLINYKKNNNRIYLIFFLLMLSFLGDNIIIYMTEFLETFANSYNQLFMTLPIIKTIIFLTNHVFCLWCISFLGNKKIQPYQIGLLVVLVIWMMSIPFYMDSALNVWLYYLPNQLFLIYLGCYAFYLSKQKDNLNNKKILQFFGYLFVLSGICILLEDSYVIFNIDQYSNLKLKIYNRNISEDIFSTIMSSFIIIFCSKQENNKDDNLNEIEELSQFSKKYDLTQREQEVLALLLKHYSNQEIADELFLSIGTVKTHVHNIYVKLDINKRATLFSLFEETNYNLSLTDK</sequence>
<dbReference type="Proteomes" id="UP000664857">
    <property type="component" value="Unassembled WGS sequence"/>
</dbReference>
<gene>
    <name evidence="6" type="ORF">DOK76_06355</name>
</gene>
<keyword evidence="3" id="KW-0804">Transcription</keyword>
<dbReference type="PROSITE" id="PS50043">
    <property type="entry name" value="HTH_LUXR_2"/>
    <property type="match status" value="1"/>
</dbReference>
<dbReference type="Gene3D" id="1.10.10.10">
    <property type="entry name" value="Winged helix-like DNA-binding domain superfamily/Winged helix DNA-binding domain"/>
    <property type="match status" value="1"/>
</dbReference>
<dbReference type="InterPro" id="IPR000792">
    <property type="entry name" value="Tscrpt_reg_LuxR_C"/>
</dbReference>
<evidence type="ECO:0000259" key="5">
    <source>
        <dbReference type="PROSITE" id="PS50043"/>
    </source>
</evidence>
<dbReference type="SMART" id="SM00421">
    <property type="entry name" value="HTH_LUXR"/>
    <property type="match status" value="1"/>
</dbReference>
<dbReference type="SUPFAM" id="SSF46894">
    <property type="entry name" value="C-terminal effector domain of the bipartite response regulators"/>
    <property type="match status" value="1"/>
</dbReference>
<evidence type="ECO:0000256" key="4">
    <source>
        <dbReference type="SAM" id="Phobius"/>
    </source>
</evidence>
<dbReference type="Pfam" id="PF00196">
    <property type="entry name" value="GerE"/>
    <property type="match status" value="1"/>
</dbReference>
<accession>A0ABS3HSF4</accession>
<dbReference type="PRINTS" id="PR00038">
    <property type="entry name" value="HTHLUXR"/>
</dbReference>
<feature type="transmembrane region" description="Helical" evidence="4">
    <location>
        <begin position="73"/>
        <end position="94"/>
    </location>
</feature>